<accession>A0A816HM55</accession>
<dbReference type="EMBL" id="CAJNOQ010074428">
    <property type="protein sequence ID" value="CAF1688641.1"/>
    <property type="molecule type" value="Genomic_DNA"/>
</dbReference>
<protein>
    <submittedName>
        <fullName evidence="1">Uncharacterized protein</fullName>
    </submittedName>
</protein>
<dbReference type="EMBL" id="CAJOBC010022436">
    <property type="protein sequence ID" value="CAF4055480.1"/>
    <property type="molecule type" value="Genomic_DNA"/>
</dbReference>
<dbReference type="Proteomes" id="UP000681722">
    <property type="component" value="Unassembled WGS sequence"/>
</dbReference>
<keyword evidence="3" id="KW-1185">Reference proteome</keyword>
<proteinExistence type="predicted"/>
<gene>
    <name evidence="1" type="ORF">GPM918_LOCUS46807</name>
    <name evidence="2" type="ORF">SRO942_LOCUS27245</name>
</gene>
<name>A0A816HM55_9BILA</name>
<dbReference type="Proteomes" id="UP000663829">
    <property type="component" value="Unassembled WGS sequence"/>
</dbReference>
<dbReference type="AlphaFoldDB" id="A0A816HM55"/>
<evidence type="ECO:0000313" key="3">
    <source>
        <dbReference type="Proteomes" id="UP000663829"/>
    </source>
</evidence>
<organism evidence="1 3">
    <name type="scientific">Didymodactylos carnosus</name>
    <dbReference type="NCBI Taxonomy" id="1234261"/>
    <lineage>
        <taxon>Eukaryota</taxon>
        <taxon>Metazoa</taxon>
        <taxon>Spiralia</taxon>
        <taxon>Gnathifera</taxon>
        <taxon>Rotifera</taxon>
        <taxon>Eurotatoria</taxon>
        <taxon>Bdelloidea</taxon>
        <taxon>Philodinida</taxon>
        <taxon>Philodinidae</taxon>
        <taxon>Didymodactylos</taxon>
    </lineage>
</organism>
<comment type="caution">
    <text evidence="1">The sequence shown here is derived from an EMBL/GenBank/DDBJ whole genome shotgun (WGS) entry which is preliminary data.</text>
</comment>
<sequence>MLLCPKKEYFDDCIRTIDKEYSNEDERKDDFNVRQQMLILRRKSIEDNIILRAAYKAPGVYIFKAKKFQKKSLTILKK</sequence>
<evidence type="ECO:0000313" key="2">
    <source>
        <dbReference type="EMBL" id="CAF4055480.1"/>
    </source>
</evidence>
<reference evidence="1" key="1">
    <citation type="submission" date="2021-02" db="EMBL/GenBank/DDBJ databases">
        <authorList>
            <person name="Nowell W R."/>
        </authorList>
    </citation>
    <scope>NUCLEOTIDE SEQUENCE</scope>
</reference>
<evidence type="ECO:0000313" key="1">
    <source>
        <dbReference type="EMBL" id="CAF1688641.1"/>
    </source>
</evidence>